<feature type="compositionally biased region" description="Pro residues" evidence="1">
    <location>
        <begin position="480"/>
        <end position="503"/>
    </location>
</feature>
<evidence type="ECO:0000256" key="2">
    <source>
        <dbReference type="SAM" id="SignalP"/>
    </source>
</evidence>
<feature type="compositionally biased region" description="Low complexity" evidence="1">
    <location>
        <begin position="331"/>
        <end position="346"/>
    </location>
</feature>
<accession>A0A7W9JL51</accession>
<evidence type="ECO:0000313" key="4">
    <source>
        <dbReference type="Proteomes" id="UP000567246"/>
    </source>
</evidence>
<feature type="chain" id="PRO_5030730882" description="Immunoglobulin A1 protease" evidence="2">
    <location>
        <begin position="31"/>
        <end position="503"/>
    </location>
</feature>
<keyword evidence="4" id="KW-1185">Reference proteome</keyword>
<reference evidence="3 4" key="1">
    <citation type="submission" date="2020-08" db="EMBL/GenBank/DDBJ databases">
        <title>Sequencing the genomes of 1000 actinobacteria strains.</title>
        <authorList>
            <person name="Klenk H.-P."/>
        </authorList>
    </citation>
    <scope>NUCLEOTIDE SEQUENCE [LARGE SCALE GENOMIC DNA]</scope>
    <source>
        <strain evidence="3 4">DSM 17945</strain>
    </source>
</reference>
<feature type="compositionally biased region" description="Pro residues" evidence="1">
    <location>
        <begin position="380"/>
        <end position="434"/>
    </location>
</feature>
<evidence type="ECO:0000313" key="3">
    <source>
        <dbReference type="EMBL" id="MBB5849910.1"/>
    </source>
</evidence>
<evidence type="ECO:0008006" key="5">
    <source>
        <dbReference type="Google" id="ProtNLM"/>
    </source>
</evidence>
<feature type="compositionally biased region" description="Low complexity" evidence="1">
    <location>
        <begin position="459"/>
        <end position="479"/>
    </location>
</feature>
<dbReference type="AlphaFoldDB" id="A0A7W9JL51"/>
<dbReference type="EMBL" id="JACHMW010000001">
    <property type="protein sequence ID" value="MBB5849910.1"/>
    <property type="molecule type" value="Genomic_DNA"/>
</dbReference>
<evidence type="ECO:0000256" key="1">
    <source>
        <dbReference type="SAM" id="MobiDB-lite"/>
    </source>
</evidence>
<name>A0A7W9JL51_9MICC</name>
<feature type="signal peptide" evidence="2">
    <location>
        <begin position="1"/>
        <end position="30"/>
    </location>
</feature>
<organism evidence="3 4">
    <name type="scientific">Micrococcus endophyticus</name>
    <dbReference type="NCBI Taxonomy" id="455343"/>
    <lineage>
        <taxon>Bacteria</taxon>
        <taxon>Bacillati</taxon>
        <taxon>Actinomycetota</taxon>
        <taxon>Actinomycetes</taxon>
        <taxon>Micrococcales</taxon>
        <taxon>Micrococcaceae</taxon>
        <taxon>Micrococcus</taxon>
    </lineage>
</organism>
<dbReference type="PRINTS" id="PR01217">
    <property type="entry name" value="PRICHEXTENSN"/>
</dbReference>
<feature type="region of interest" description="Disordered" evidence="1">
    <location>
        <begin position="271"/>
        <end position="503"/>
    </location>
</feature>
<feature type="compositionally biased region" description="Pro residues" evidence="1">
    <location>
        <begin position="305"/>
        <end position="314"/>
    </location>
</feature>
<proteinExistence type="predicted"/>
<feature type="compositionally biased region" description="Low complexity" evidence="1">
    <location>
        <begin position="356"/>
        <end position="379"/>
    </location>
</feature>
<feature type="compositionally biased region" description="Low complexity" evidence="1">
    <location>
        <begin position="281"/>
        <end position="304"/>
    </location>
</feature>
<dbReference type="RefSeq" id="WP_221433005.1">
    <property type="nucleotide sequence ID" value="NZ_BAABAG010000003.1"/>
</dbReference>
<gene>
    <name evidence="3" type="ORF">HDA33_002474</name>
</gene>
<comment type="caution">
    <text evidence="3">The sequence shown here is derived from an EMBL/GenBank/DDBJ whole genome shotgun (WGS) entry which is preliminary data.</text>
</comment>
<dbReference type="Proteomes" id="UP000567246">
    <property type="component" value="Unassembled WGS sequence"/>
</dbReference>
<protein>
    <recommendedName>
        <fullName evidence="5">Immunoglobulin A1 protease</fullName>
    </recommendedName>
</protein>
<keyword evidence="2" id="KW-0732">Signal</keyword>
<sequence>MSTPASPSARRARAALGLAAVALVALSACARTEPAPEPAPSTASATALPPMDMAPFTVDVPSLDLDQVPGASIAVLEGTDPDHRGAWLQVPEAPAWTEAMAGSVRGQIDDYRRDTDRGADPRLEVQPRLAVVGEDIAAARLLSTETRGTDSVSSSHVVWYSAREDRVLETRDLFTDEGWDAFRTEVRQRMKNDPDVVRERLASAVDSPELVENRRIWDAVVLLPDGSVMLEADQASMAPAAAGVLTVRIPRDTAAPWLSDLGDAATDAARTPADLRLPDRSTPSPSTSAPEPAESSWTPEATGAPVPPRVPVPDPTTTAPSVDPGGDRDPSTSSAPPSSRPGTTAPAPLPDPTTPDPTTSDPTTSAPTAPEPDPSTTTAPPRPAPTSPTPTPTPTPSTPTPTPTSPTPTPTPTSPTPTPTPSNPTPTPTTPTPTPTETGTTAPPTDPEPEPEPEPTTPQPSATSASGPGTPGAPGRPSDPGVPGPPSDRGVPGPPAPSSSPAP</sequence>
<feature type="compositionally biased region" description="Low complexity" evidence="1">
    <location>
        <begin position="315"/>
        <end position="324"/>
    </location>
</feature>